<evidence type="ECO:0000313" key="2">
    <source>
        <dbReference type="Proteomes" id="UP000003786"/>
    </source>
</evidence>
<organism evidence="1 2">
    <name type="scientific">Theileria orientalis strain Shintoku</name>
    <dbReference type="NCBI Taxonomy" id="869250"/>
    <lineage>
        <taxon>Eukaryota</taxon>
        <taxon>Sar</taxon>
        <taxon>Alveolata</taxon>
        <taxon>Apicomplexa</taxon>
        <taxon>Aconoidasida</taxon>
        <taxon>Piroplasmida</taxon>
        <taxon>Theileriidae</taxon>
        <taxon>Theileria</taxon>
    </lineage>
</organism>
<name>J4D6X6_THEOR</name>
<dbReference type="OrthoDB" id="10494985at2759"/>
<protein>
    <submittedName>
        <fullName evidence="1">Uncharacterized protein</fullName>
    </submittedName>
</protein>
<gene>
    <name evidence="1" type="ORF">TOT_020000076</name>
</gene>
<proteinExistence type="predicted"/>
<dbReference type="GeneID" id="20714258"/>
<dbReference type="KEGG" id="tot:TOT_020000076"/>
<dbReference type="VEuPathDB" id="PiroplasmaDB:TOT_020000076"/>
<reference evidence="1 2" key="1">
    <citation type="journal article" date="2012" name="MBio">
        <title>Comparative genome analysis of three eukaryotic parasites with differing abilities to transform leukocytes reveals key mediators of Theileria-induced leukocyte transformation.</title>
        <authorList>
            <person name="Hayashida K."/>
            <person name="Hara Y."/>
            <person name="Abe T."/>
            <person name="Yamasaki C."/>
            <person name="Toyoda A."/>
            <person name="Kosuge T."/>
            <person name="Suzuki Y."/>
            <person name="Sato Y."/>
            <person name="Kawashima S."/>
            <person name="Katayama T."/>
            <person name="Wakaguri H."/>
            <person name="Inoue N."/>
            <person name="Homma K."/>
            <person name="Tada-Umezaki M."/>
            <person name="Yagi Y."/>
            <person name="Fujii Y."/>
            <person name="Habara T."/>
            <person name="Kanehisa M."/>
            <person name="Watanabe H."/>
            <person name="Ito K."/>
            <person name="Gojobori T."/>
            <person name="Sugawara H."/>
            <person name="Imanishi T."/>
            <person name="Weir W."/>
            <person name="Gardner M."/>
            <person name="Pain A."/>
            <person name="Shiels B."/>
            <person name="Hattori M."/>
            <person name="Nene V."/>
            <person name="Sugimoto C."/>
        </authorList>
    </citation>
    <scope>NUCLEOTIDE SEQUENCE [LARGE SCALE GENOMIC DNA]</scope>
    <source>
        <strain evidence="1 2">Shintoku</strain>
    </source>
</reference>
<accession>J4D6X6</accession>
<dbReference type="AlphaFoldDB" id="J4D6X6"/>
<dbReference type="Proteomes" id="UP000003786">
    <property type="component" value="Chromosome 2"/>
</dbReference>
<dbReference type="EMBL" id="AP011947">
    <property type="protein sequence ID" value="BAM39805.1"/>
    <property type="molecule type" value="Genomic_DNA"/>
</dbReference>
<dbReference type="RefSeq" id="XP_009690106.1">
    <property type="nucleotide sequence ID" value="XM_009691811.1"/>
</dbReference>
<sequence length="616" mass="73308">MASFDIHILSHKELRDKKFTYNSTNGKLIDVIIREDTFRGYVYQYHSPKRVGPYKLNSVRMDSVNQNLDFDVHLPLDNVCGFFVFYKINNEKDPLLICIQRIYSNHHISYRYFCPRDKNRQSWMLLPDLVVDPKWSSNRLEIKNKLEEQITLMNGVIIELKNTAQYKYENIHINLSHIKLNGYDVYTHEVPSQEPFHLKQVNFKSTPLKINDINDCQIIAVHAFGKKDSYPFEPISVCVVKYQKNKANDYEWYSRSNIKSNEWKPDSNVSEFFEGDFIKKYINELYDQLYEIDFEIDNDFFYHREPSSLTAKGIRGKITSHSSSQSRFKVYNYELSESRTFKIKSLTINNQEQIISQIKAYSKFHIVCDDRHDKDYPLFMCFPDSHTTYQWYRRRHYASDCWVKCEELKTWNPESYINDHILETAYSKLFWIDIDIDYVKRMDLQDYNRNNRYIGKRSFLRDNYTMIETVNYNSYPFYVRIVEKGEPLKSVIDNERVFTVCVLYDPTNKPRFIVYEYAEGHREFVWYSKNKDSDVWIKNETLKDKDPKDNSYRLNEPGSEQVFIEIDKEQEEKTKTITAQALGTTVGTAACCGLGYFIYTNVSSFGNMISNFNMNK</sequence>
<evidence type="ECO:0000313" key="1">
    <source>
        <dbReference type="EMBL" id="BAM39805.1"/>
    </source>
</evidence>
<keyword evidence="2" id="KW-1185">Reference proteome</keyword>